<sequence length="43" mass="4794">MEFNQLSYARGTARGTQSAACRRHGPDTKHIALLHKLQTELSV</sequence>
<evidence type="ECO:0000313" key="2">
    <source>
        <dbReference type="EMBL" id="SUF37644.1"/>
    </source>
</evidence>
<evidence type="ECO:0000313" key="3">
    <source>
        <dbReference type="EMBL" id="SUF70060.1"/>
    </source>
</evidence>
<dbReference type="AlphaFoldDB" id="A0A379R0N8"/>
<proteinExistence type="predicted"/>
<evidence type="ECO:0000313" key="4">
    <source>
        <dbReference type="Proteomes" id="UP000254332"/>
    </source>
</evidence>
<reference evidence="4 5" key="1">
    <citation type="submission" date="2018-06" db="EMBL/GenBank/DDBJ databases">
        <authorList>
            <consortium name="Pathogen Informatics"/>
            <person name="Doyle S."/>
        </authorList>
    </citation>
    <scope>NUCLEOTIDE SEQUENCE [LARGE SCALE GENOMIC DNA]</scope>
    <source>
        <strain evidence="3 4">NCTC10718</strain>
        <strain evidence="2 5">NCTC9854</strain>
    </source>
</reference>
<protein>
    <submittedName>
        <fullName evidence="3">Uncharacterized protein</fullName>
    </submittedName>
</protein>
<organism evidence="3 4">
    <name type="scientific">Salmonella enterica</name>
    <name type="common">Salmonella choleraesuis</name>
    <dbReference type="NCBI Taxonomy" id="28901"/>
    <lineage>
        <taxon>Bacteria</taxon>
        <taxon>Pseudomonadati</taxon>
        <taxon>Pseudomonadota</taxon>
        <taxon>Gammaproteobacteria</taxon>
        <taxon>Enterobacterales</taxon>
        <taxon>Enterobacteriaceae</taxon>
        <taxon>Salmonella</taxon>
    </lineage>
</organism>
<feature type="region of interest" description="Disordered" evidence="1">
    <location>
        <begin position="1"/>
        <end position="24"/>
    </location>
</feature>
<dbReference type="EMBL" id="UGWI01000001">
    <property type="protein sequence ID" value="SUF37644.1"/>
    <property type="molecule type" value="Genomic_DNA"/>
</dbReference>
<dbReference type="Proteomes" id="UP000254332">
    <property type="component" value="Unassembled WGS sequence"/>
</dbReference>
<evidence type="ECO:0000313" key="5">
    <source>
        <dbReference type="Proteomes" id="UP000254773"/>
    </source>
</evidence>
<gene>
    <name evidence="3" type="ORF">NCTC10718_02876</name>
    <name evidence="2" type="ORF">NCTC9854_01930</name>
</gene>
<dbReference type="EMBL" id="UGWQ01000001">
    <property type="protein sequence ID" value="SUF70060.1"/>
    <property type="molecule type" value="Genomic_DNA"/>
</dbReference>
<accession>A0A379R0N8</accession>
<evidence type="ECO:0000256" key="1">
    <source>
        <dbReference type="SAM" id="MobiDB-lite"/>
    </source>
</evidence>
<name>A0A379R0N8_SALER</name>
<dbReference type="Proteomes" id="UP000254773">
    <property type="component" value="Unassembled WGS sequence"/>
</dbReference>